<dbReference type="Gene3D" id="3.10.350.10">
    <property type="entry name" value="LysM domain"/>
    <property type="match status" value="1"/>
</dbReference>
<evidence type="ECO:0000313" key="5">
    <source>
        <dbReference type="Proteomes" id="UP001209922"/>
    </source>
</evidence>
<feature type="region of interest" description="Disordered" evidence="1">
    <location>
        <begin position="239"/>
        <end position="262"/>
    </location>
</feature>
<dbReference type="SMART" id="SM00257">
    <property type="entry name" value="LysM"/>
    <property type="match status" value="1"/>
</dbReference>
<dbReference type="InterPro" id="IPR013783">
    <property type="entry name" value="Ig-like_fold"/>
</dbReference>
<evidence type="ECO:0000256" key="2">
    <source>
        <dbReference type="SAM" id="SignalP"/>
    </source>
</evidence>
<keyword evidence="2" id="KW-0732">Signal</keyword>
<dbReference type="Proteomes" id="UP001209922">
    <property type="component" value="Unassembled WGS sequence"/>
</dbReference>
<dbReference type="CDD" id="cd00118">
    <property type="entry name" value="LysM"/>
    <property type="match status" value="1"/>
</dbReference>
<feature type="chain" id="PRO_5045367643" evidence="2">
    <location>
        <begin position="33"/>
        <end position="554"/>
    </location>
</feature>
<dbReference type="PANTHER" id="PTHR38731">
    <property type="entry name" value="LIPL45-RELATED LIPOPROTEIN-RELATED"/>
    <property type="match status" value="1"/>
</dbReference>
<dbReference type="Pfam" id="PF01476">
    <property type="entry name" value="LysM"/>
    <property type="match status" value="1"/>
</dbReference>
<feature type="compositionally biased region" description="Polar residues" evidence="1">
    <location>
        <begin position="239"/>
        <end position="249"/>
    </location>
</feature>
<dbReference type="InterPro" id="IPR006860">
    <property type="entry name" value="FecR"/>
</dbReference>
<dbReference type="InterPro" id="IPR036779">
    <property type="entry name" value="LysM_dom_sf"/>
</dbReference>
<dbReference type="Pfam" id="PF04773">
    <property type="entry name" value="FecR"/>
    <property type="match status" value="1"/>
</dbReference>
<dbReference type="Gene3D" id="2.60.120.1440">
    <property type="match status" value="1"/>
</dbReference>
<evidence type="ECO:0000259" key="3">
    <source>
        <dbReference type="PROSITE" id="PS51782"/>
    </source>
</evidence>
<dbReference type="InterPro" id="IPR018392">
    <property type="entry name" value="LysM"/>
</dbReference>
<feature type="domain" description="LysM" evidence="3">
    <location>
        <begin position="35"/>
        <end position="82"/>
    </location>
</feature>
<keyword evidence="5" id="KW-1185">Reference proteome</keyword>
<sequence length="554" mass="60106">MTLSIAQSPRFTSLSRLLLAAVLLASAAAASAQDWTYRVRPGDTLWDLGTRYLKPNVPWEELQAHNRVANPYQLPPGQTLRFPIAWLRVEPAPAKVLAVRGPVQLVDGKDAAGKPVQEGMRLPIGSQLRTGADASVTLVFADESRLQLRENSELHLDQLSSYGATGMVDTRLRLQRGRTSSRVAPARGPASRYVIAAPTATSSVRGTVFRVSAGSGDNPAATEVLEGRVQVGNRHGQQLVGSGHATLSGSAGRAPARAQPLPSAPQLDEARLRLDPLPLLAAWQPVAGATGYRVEVVRADAPEVLLFAQDVAEPQLQIDDLPAGQLRLLVRAVAGDGIEGHDAERDFAVLDDPPPPLTLNPTHGQTLNQSRPRFEWARVPEAAGSVLQIARDPQFLQPLAEQETRSTRLRAQPELAPGDYWWRVASRDAQGRRGRYGQALPLHISDDPVDPQLQPPQTARGELTLRWQAGGEGQRYRVQVDRRGDFARPLLDQEVDAPEVSLKRPWRGTLHIRVQYIDDDGYAGAFSPAQQIRLPCRLCYGAGAGAGALLLLAL</sequence>
<reference evidence="4 5" key="1">
    <citation type="submission" date="2022-10" db="EMBL/GenBank/DDBJ databases">
        <title>Xanthomonas sp. H13-6.</title>
        <authorList>
            <person name="Liu X."/>
            <person name="Deng Z."/>
            <person name="Jiang Y."/>
            <person name="Yu T."/>
            <person name="Ai J."/>
        </authorList>
    </citation>
    <scope>NUCLEOTIDE SEQUENCE [LARGE SCALE GENOMIC DNA]</scope>
    <source>
        <strain evidence="4 5">H13-6</strain>
    </source>
</reference>
<accession>A0ABT3JRV9</accession>
<dbReference type="InterPro" id="IPR016930">
    <property type="entry name" value="UCP029644"/>
</dbReference>
<evidence type="ECO:0000313" key="4">
    <source>
        <dbReference type="EMBL" id="MCW4471224.1"/>
    </source>
</evidence>
<dbReference type="PROSITE" id="PS51782">
    <property type="entry name" value="LYSM"/>
    <property type="match status" value="1"/>
</dbReference>
<dbReference type="EMBL" id="JAPCHY010000001">
    <property type="protein sequence ID" value="MCW4471224.1"/>
    <property type="molecule type" value="Genomic_DNA"/>
</dbReference>
<feature type="signal peptide" evidence="2">
    <location>
        <begin position="1"/>
        <end position="32"/>
    </location>
</feature>
<evidence type="ECO:0000256" key="1">
    <source>
        <dbReference type="SAM" id="MobiDB-lite"/>
    </source>
</evidence>
<name>A0ABT3JRV9_9XANT</name>
<proteinExistence type="predicted"/>
<gene>
    <name evidence="4" type="ORF">OK345_01700</name>
</gene>
<protein>
    <submittedName>
        <fullName evidence="4">FecR domain-containing protein</fullName>
    </submittedName>
</protein>
<organism evidence="4 5">
    <name type="scientific">Xanthomonas chitinilytica</name>
    <dbReference type="NCBI Taxonomy" id="2989819"/>
    <lineage>
        <taxon>Bacteria</taxon>
        <taxon>Pseudomonadati</taxon>
        <taxon>Pseudomonadota</taxon>
        <taxon>Gammaproteobacteria</taxon>
        <taxon>Lysobacterales</taxon>
        <taxon>Lysobacteraceae</taxon>
        <taxon>Xanthomonas</taxon>
    </lineage>
</organism>
<dbReference type="SUPFAM" id="SSF54106">
    <property type="entry name" value="LysM domain"/>
    <property type="match status" value="1"/>
</dbReference>
<comment type="caution">
    <text evidence="4">The sequence shown here is derived from an EMBL/GenBank/DDBJ whole genome shotgun (WGS) entry which is preliminary data.</text>
</comment>
<dbReference type="Gene3D" id="2.60.40.10">
    <property type="entry name" value="Immunoglobulins"/>
    <property type="match status" value="2"/>
</dbReference>
<dbReference type="PIRSF" id="PIRSF029644">
    <property type="entry name" value="UCP029644"/>
    <property type="match status" value="1"/>
</dbReference>